<evidence type="ECO:0000256" key="1">
    <source>
        <dbReference type="ARBA" id="ARBA00008059"/>
    </source>
</evidence>
<dbReference type="CDD" id="cd00009">
    <property type="entry name" value="AAA"/>
    <property type="match status" value="1"/>
</dbReference>
<dbReference type="InterPro" id="IPR002611">
    <property type="entry name" value="IstB_ATP-bd"/>
</dbReference>
<evidence type="ECO:0000256" key="2">
    <source>
        <dbReference type="SAM" id="MobiDB-lite"/>
    </source>
</evidence>
<evidence type="ECO:0000313" key="5">
    <source>
        <dbReference type="Proteomes" id="UP000198307"/>
    </source>
</evidence>
<dbReference type="AlphaFoldDB" id="A0A239Q345"/>
<gene>
    <name evidence="4" type="ORF">SAMN05444959_1237</name>
</gene>
<proteinExistence type="inferred from homology"/>
<dbReference type="Pfam" id="PF01695">
    <property type="entry name" value="IstB_IS21"/>
    <property type="match status" value="1"/>
</dbReference>
<name>A0A239Q345_9RHOB</name>
<dbReference type="Proteomes" id="UP000198307">
    <property type="component" value="Unassembled WGS sequence"/>
</dbReference>
<comment type="similarity">
    <text evidence="1">Belongs to the IS21/IS1162 putative ATP-binding protein family.</text>
</comment>
<reference evidence="4 5" key="1">
    <citation type="submission" date="2017-07" db="EMBL/GenBank/DDBJ databases">
        <authorList>
            <person name="Sun Z.S."/>
            <person name="Albrecht U."/>
            <person name="Echele G."/>
            <person name="Lee C.C."/>
        </authorList>
    </citation>
    <scope>NUCLEOTIDE SEQUENCE [LARGE SCALE GENOMIC DNA]</scope>
    <source>
        <strain evidence="4 5">DSM 14827</strain>
    </source>
</reference>
<dbReference type="NCBIfam" id="NF038214">
    <property type="entry name" value="IS21_help_AAA"/>
    <property type="match status" value="1"/>
</dbReference>
<dbReference type="EMBL" id="FZQB01000023">
    <property type="protein sequence ID" value="SNT76612.1"/>
    <property type="molecule type" value="Genomic_DNA"/>
</dbReference>
<dbReference type="InterPro" id="IPR047661">
    <property type="entry name" value="IstB"/>
</dbReference>
<dbReference type="PANTHER" id="PTHR30050:SF4">
    <property type="entry name" value="ATP-BINDING PROTEIN RV3427C IN INSERTION SEQUENCE-RELATED"/>
    <property type="match status" value="1"/>
</dbReference>
<accession>A0A239Q345</accession>
<feature type="compositionally biased region" description="Basic and acidic residues" evidence="2">
    <location>
        <begin position="362"/>
        <end position="378"/>
    </location>
</feature>
<dbReference type="Gene3D" id="2.40.160.50">
    <property type="entry name" value="membrane protein fhac: a member of the omp85/tpsb transporter family"/>
    <property type="match status" value="1"/>
</dbReference>
<dbReference type="Gene3D" id="3.40.50.300">
    <property type="entry name" value="P-loop containing nucleotide triphosphate hydrolases"/>
    <property type="match status" value="1"/>
</dbReference>
<organism evidence="4 5">
    <name type="scientific">Paracoccus seriniphilus</name>
    <dbReference type="NCBI Taxonomy" id="184748"/>
    <lineage>
        <taxon>Bacteria</taxon>
        <taxon>Pseudomonadati</taxon>
        <taxon>Pseudomonadota</taxon>
        <taxon>Alphaproteobacteria</taxon>
        <taxon>Rhodobacterales</taxon>
        <taxon>Paracoccaceae</taxon>
        <taxon>Paracoccus</taxon>
    </lineage>
</organism>
<protein>
    <submittedName>
        <fullName evidence="4">IstB-like ATP binding protein</fullName>
    </submittedName>
</protein>
<evidence type="ECO:0000313" key="4">
    <source>
        <dbReference type="EMBL" id="SNT76612.1"/>
    </source>
</evidence>
<evidence type="ECO:0000259" key="3">
    <source>
        <dbReference type="SMART" id="SM00382"/>
    </source>
</evidence>
<dbReference type="SUPFAM" id="SSF52540">
    <property type="entry name" value="P-loop containing nucleoside triphosphate hydrolases"/>
    <property type="match status" value="1"/>
</dbReference>
<feature type="domain" description="AAA+ ATPase" evidence="3">
    <location>
        <begin position="221"/>
        <end position="353"/>
    </location>
</feature>
<dbReference type="InterPro" id="IPR003593">
    <property type="entry name" value="AAA+_ATPase"/>
</dbReference>
<dbReference type="InterPro" id="IPR027417">
    <property type="entry name" value="P-loop_NTPase"/>
</dbReference>
<feature type="region of interest" description="Disordered" evidence="2">
    <location>
        <begin position="356"/>
        <end position="378"/>
    </location>
</feature>
<dbReference type="SMART" id="SM00382">
    <property type="entry name" value="AAA"/>
    <property type="match status" value="1"/>
</dbReference>
<dbReference type="GO" id="GO:0005524">
    <property type="term" value="F:ATP binding"/>
    <property type="evidence" value="ECO:0007669"/>
    <property type="project" value="InterPro"/>
</dbReference>
<dbReference type="GO" id="GO:0006260">
    <property type="term" value="P:DNA replication"/>
    <property type="evidence" value="ECO:0007669"/>
    <property type="project" value="TreeGrafter"/>
</dbReference>
<keyword evidence="5" id="KW-1185">Reference proteome</keyword>
<dbReference type="PANTHER" id="PTHR30050">
    <property type="entry name" value="CHROMOSOMAL REPLICATION INITIATOR PROTEIN DNAA"/>
    <property type="match status" value="1"/>
</dbReference>
<sequence length="378" mass="41894">MLPNYRPDCAVERLFQSTSDNLAMPMLPIRVKAAERELLLMSDLAGLSIEGTFVRPEGATGGGLLRLKIAQDRSEGVIGLDNLGSDTVGPLQMANVVTFNDALHGFETTTLTGVITPQHPDRMSLVQMMQSYPVGSSGLSAGYSLVYLRQHPDGGAGAPDIDVTSAMGTAFLSYPFVRTLDRSLWGQAELTIRNEDVDFRSPRRLDKALFQELATGRWIKEKRNLLITGPCGVGKTWLACALGQRACRDNATVIYKRLPRLFSELQLAHDDGRFPRIFRQLVKADLLILDDWGPERMTAPQRRDLMEIVEDRYGNGATLVTSQLPVDAWHDIIDEPTFADAILDRLIHNAHRLPLEGPSMRKTRDAPVAKTVDEQTDT</sequence>